<protein>
    <submittedName>
        <fullName evidence="4">Response regulator</fullName>
    </submittedName>
</protein>
<proteinExistence type="predicted"/>
<dbReference type="Gene3D" id="3.40.50.2300">
    <property type="match status" value="1"/>
</dbReference>
<dbReference type="RefSeq" id="WP_214533844.1">
    <property type="nucleotide sequence ID" value="NZ_JAHFVK010000001.1"/>
</dbReference>
<dbReference type="EMBL" id="JAHFVK010000001">
    <property type="protein sequence ID" value="MBT2132760.1"/>
    <property type="molecule type" value="Genomic_DNA"/>
</dbReference>
<evidence type="ECO:0000313" key="4">
    <source>
        <dbReference type="EMBL" id="MBT2132760.1"/>
    </source>
</evidence>
<evidence type="ECO:0000256" key="1">
    <source>
        <dbReference type="ARBA" id="ARBA00022553"/>
    </source>
</evidence>
<dbReference type="PROSITE" id="PS50110">
    <property type="entry name" value="RESPONSE_REGULATORY"/>
    <property type="match status" value="1"/>
</dbReference>
<dbReference type="Pfam" id="PF00072">
    <property type="entry name" value="Response_reg"/>
    <property type="match status" value="1"/>
</dbReference>
<dbReference type="InterPro" id="IPR050595">
    <property type="entry name" value="Bact_response_regulator"/>
</dbReference>
<dbReference type="InterPro" id="IPR001789">
    <property type="entry name" value="Sig_transdc_resp-reg_receiver"/>
</dbReference>
<keyword evidence="5" id="KW-1185">Reference proteome</keyword>
<keyword evidence="1 2" id="KW-0597">Phosphoprotein</keyword>
<dbReference type="PANTHER" id="PTHR44591:SF23">
    <property type="entry name" value="CHEY SUBFAMILY"/>
    <property type="match status" value="1"/>
</dbReference>
<reference evidence="4 5" key="1">
    <citation type="submission" date="2021-05" db="EMBL/GenBank/DDBJ databases">
        <title>Croceibacterium sp. LX-88 genome sequence.</title>
        <authorList>
            <person name="Luo X."/>
        </authorList>
    </citation>
    <scope>NUCLEOTIDE SEQUENCE [LARGE SCALE GENOMIC DNA]</scope>
    <source>
        <strain evidence="4 5">LX-88</strain>
    </source>
</reference>
<dbReference type="InterPro" id="IPR011006">
    <property type="entry name" value="CheY-like_superfamily"/>
</dbReference>
<comment type="caution">
    <text evidence="4">The sequence shown here is derived from an EMBL/GenBank/DDBJ whole genome shotgun (WGS) entry which is preliminary data.</text>
</comment>
<evidence type="ECO:0000256" key="2">
    <source>
        <dbReference type="PROSITE-ProRule" id="PRU00169"/>
    </source>
</evidence>
<dbReference type="SUPFAM" id="SSF52172">
    <property type="entry name" value="CheY-like"/>
    <property type="match status" value="1"/>
</dbReference>
<dbReference type="SMART" id="SM00448">
    <property type="entry name" value="REC"/>
    <property type="match status" value="1"/>
</dbReference>
<evidence type="ECO:0000313" key="5">
    <source>
        <dbReference type="Proteomes" id="UP000811255"/>
    </source>
</evidence>
<organism evidence="4 5">
    <name type="scientific">Croceibacterium selenioxidans</name>
    <dbReference type="NCBI Taxonomy" id="2838833"/>
    <lineage>
        <taxon>Bacteria</taxon>
        <taxon>Pseudomonadati</taxon>
        <taxon>Pseudomonadota</taxon>
        <taxon>Alphaproteobacteria</taxon>
        <taxon>Sphingomonadales</taxon>
        <taxon>Erythrobacteraceae</taxon>
        <taxon>Croceibacterium</taxon>
    </lineage>
</organism>
<gene>
    <name evidence="4" type="ORF">KK137_00305</name>
</gene>
<evidence type="ECO:0000259" key="3">
    <source>
        <dbReference type="PROSITE" id="PS50110"/>
    </source>
</evidence>
<sequence>MSKRILVVEDDLLNRMLLCTVLENSGFLVQAVTDGKHVLKKTKEFSPDLITMDINLPSVSGFELIQRLQADPKLQQIPILAVTAYVGKGEEARIRRAGASDFLAKPISIKPFLAAIARLLPEGTQVPAGLGPTALS</sequence>
<feature type="domain" description="Response regulatory" evidence="3">
    <location>
        <begin position="4"/>
        <end position="120"/>
    </location>
</feature>
<dbReference type="PANTHER" id="PTHR44591">
    <property type="entry name" value="STRESS RESPONSE REGULATOR PROTEIN 1"/>
    <property type="match status" value="1"/>
</dbReference>
<accession>A0ABS5VZ12</accession>
<name>A0ABS5VZ12_9SPHN</name>
<dbReference type="Proteomes" id="UP000811255">
    <property type="component" value="Unassembled WGS sequence"/>
</dbReference>
<feature type="modified residue" description="4-aspartylphosphate" evidence="2">
    <location>
        <position position="53"/>
    </location>
</feature>